<proteinExistence type="predicted"/>
<keyword evidence="1" id="KW-0175">Coiled coil</keyword>
<feature type="coiled-coil region" evidence="1">
    <location>
        <begin position="6"/>
        <end position="53"/>
    </location>
</feature>
<keyword evidence="3" id="KW-1185">Reference proteome</keyword>
<reference evidence="2 3" key="1">
    <citation type="submission" date="2016-10" db="EMBL/GenBank/DDBJ databases">
        <authorList>
            <person name="Varghese N."/>
            <person name="Submissions S."/>
        </authorList>
    </citation>
    <scope>NUCLEOTIDE SEQUENCE [LARGE SCALE GENOMIC DNA]</scope>
    <source>
        <strain evidence="2 3">IAM 15147</strain>
    </source>
</reference>
<dbReference type="Proteomes" id="UP000198506">
    <property type="component" value="Unassembled WGS sequence"/>
</dbReference>
<gene>
    <name evidence="2" type="ORF">SAMN04487783_1449</name>
</gene>
<sequence>MTMTDAAAAAAQAAAAAAQLEAAQAAARRASAVAEAHDAIRAVQRAVRALEDAAELVVLRGQEGWLGPARDAFDARGERARSRVLAEVDQLRLLALAIEGAL</sequence>
<dbReference type="AlphaFoldDB" id="A0AA94KZR2"/>
<organism evidence="2 3">
    <name type="scientific">Agrococcus baldri</name>
    <dbReference type="NCBI Taxonomy" id="153730"/>
    <lineage>
        <taxon>Bacteria</taxon>
        <taxon>Bacillati</taxon>
        <taxon>Actinomycetota</taxon>
        <taxon>Actinomycetes</taxon>
        <taxon>Micrococcales</taxon>
        <taxon>Microbacteriaceae</taxon>
        <taxon>Agrococcus</taxon>
    </lineage>
</organism>
<evidence type="ECO:0000313" key="3">
    <source>
        <dbReference type="Proteomes" id="UP000198506"/>
    </source>
</evidence>
<name>A0AA94KZR2_9MICO</name>
<comment type="caution">
    <text evidence="2">The sequence shown here is derived from an EMBL/GenBank/DDBJ whole genome shotgun (WGS) entry which is preliminary data.</text>
</comment>
<protein>
    <submittedName>
        <fullName evidence="2">Uncharacterized protein</fullName>
    </submittedName>
</protein>
<evidence type="ECO:0000256" key="1">
    <source>
        <dbReference type="SAM" id="Coils"/>
    </source>
</evidence>
<dbReference type="EMBL" id="FOZN01000002">
    <property type="protein sequence ID" value="SFS10704.1"/>
    <property type="molecule type" value="Genomic_DNA"/>
</dbReference>
<accession>A0AA94KZR2</accession>
<dbReference type="RefSeq" id="WP_092917266.1">
    <property type="nucleotide sequence ID" value="NZ_FOZN01000002.1"/>
</dbReference>
<evidence type="ECO:0000313" key="2">
    <source>
        <dbReference type="EMBL" id="SFS10704.1"/>
    </source>
</evidence>